<evidence type="ECO:0000313" key="2">
    <source>
        <dbReference type="EMBL" id="AKU96696.1"/>
    </source>
</evidence>
<feature type="domain" description="RNA polymerase sigma-70 region 3" evidence="1">
    <location>
        <begin position="67"/>
        <end position="108"/>
    </location>
</feature>
<sequence length="113" mass="11779">MRKELEAIVTALLEASEASGEVSLDAIGEAVGARAVSQDDVDSILHALEAKGRRIQAPEGGGGEKRLAQVIATARTLGAELGRKPSVAEIAARSGLTAEEVRHALALVQIMQR</sequence>
<dbReference type="InterPro" id="IPR036388">
    <property type="entry name" value="WH-like_DNA-bd_sf"/>
</dbReference>
<dbReference type="InterPro" id="IPR007624">
    <property type="entry name" value="RNA_pol_sigma70_r3"/>
</dbReference>
<protein>
    <recommendedName>
        <fullName evidence="1">RNA polymerase sigma-70 region 3 domain-containing protein</fullName>
    </recommendedName>
</protein>
<dbReference type="Pfam" id="PF04539">
    <property type="entry name" value="Sigma70_r3"/>
    <property type="match status" value="1"/>
</dbReference>
<dbReference type="STRING" id="1391654.AKJ09_03360"/>
<organism evidence="2 3">
    <name type="scientific">Labilithrix luteola</name>
    <dbReference type="NCBI Taxonomy" id="1391654"/>
    <lineage>
        <taxon>Bacteria</taxon>
        <taxon>Pseudomonadati</taxon>
        <taxon>Myxococcota</taxon>
        <taxon>Polyangia</taxon>
        <taxon>Polyangiales</taxon>
        <taxon>Labilitrichaceae</taxon>
        <taxon>Labilithrix</taxon>
    </lineage>
</organism>
<dbReference type="GO" id="GO:0003700">
    <property type="term" value="F:DNA-binding transcription factor activity"/>
    <property type="evidence" value="ECO:0007669"/>
    <property type="project" value="InterPro"/>
</dbReference>
<dbReference type="EMBL" id="CP012333">
    <property type="protein sequence ID" value="AKU96696.1"/>
    <property type="molecule type" value="Genomic_DNA"/>
</dbReference>
<dbReference type="Gene3D" id="1.10.10.10">
    <property type="entry name" value="Winged helix-like DNA-binding domain superfamily/Winged helix DNA-binding domain"/>
    <property type="match status" value="1"/>
</dbReference>
<dbReference type="SUPFAM" id="SSF88659">
    <property type="entry name" value="Sigma3 and sigma4 domains of RNA polymerase sigma factors"/>
    <property type="match status" value="1"/>
</dbReference>
<dbReference type="KEGG" id="llu:AKJ09_03360"/>
<dbReference type="InterPro" id="IPR013324">
    <property type="entry name" value="RNA_pol_sigma_r3/r4-like"/>
</dbReference>
<dbReference type="GO" id="GO:0006352">
    <property type="term" value="P:DNA-templated transcription initiation"/>
    <property type="evidence" value="ECO:0007669"/>
    <property type="project" value="InterPro"/>
</dbReference>
<reference evidence="2 3" key="1">
    <citation type="submission" date="2015-08" db="EMBL/GenBank/DDBJ databases">
        <authorList>
            <person name="Babu N.S."/>
            <person name="Beckwith C.J."/>
            <person name="Beseler K.G."/>
            <person name="Brison A."/>
            <person name="Carone J.V."/>
            <person name="Caskin T.P."/>
            <person name="Diamond M."/>
            <person name="Durham M.E."/>
            <person name="Foxe J.M."/>
            <person name="Go M."/>
            <person name="Henderson B.A."/>
            <person name="Jones I.B."/>
            <person name="McGettigan J.A."/>
            <person name="Micheletti S.J."/>
            <person name="Nasrallah M.E."/>
            <person name="Ortiz D."/>
            <person name="Piller C.R."/>
            <person name="Privatt S.R."/>
            <person name="Schneider S.L."/>
            <person name="Sharp S."/>
            <person name="Smith T.C."/>
            <person name="Stanton J.D."/>
            <person name="Ullery H.E."/>
            <person name="Wilson R.J."/>
            <person name="Serrano M.G."/>
            <person name="Buck G."/>
            <person name="Lee V."/>
            <person name="Wang Y."/>
            <person name="Carvalho R."/>
            <person name="Voegtly L."/>
            <person name="Shi R."/>
            <person name="Duckworth R."/>
            <person name="Johnson A."/>
            <person name="Loviza R."/>
            <person name="Walstead R."/>
            <person name="Shah Z."/>
            <person name="Kiflezghi M."/>
            <person name="Wade K."/>
            <person name="Ball S.L."/>
            <person name="Bradley K.W."/>
            <person name="Asai D.J."/>
            <person name="Bowman C.A."/>
            <person name="Russell D.A."/>
            <person name="Pope W.H."/>
            <person name="Jacobs-Sera D."/>
            <person name="Hendrix R.W."/>
            <person name="Hatfull G.F."/>
        </authorList>
    </citation>
    <scope>NUCLEOTIDE SEQUENCE [LARGE SCALE GENOMIC DNA]</scope>
    <source>
        <strain evidence="2 3">DSM 27648</strain>
    </source>
</reference>
<evidence type="ECO:0000259" key="1">
    <source>
        <dbReference type="Pfam" id="PF04539"/>
    </source>
</evidence>
<name>A0A0K1PTJ1_9BACT</name>
<dbReference type="AlphaFoldDB" id="A0A0K1PTJ1"/>
<evidence type="ECO:0000313" key="3">
    <source>
        <dbReference type="Proteomes" id="UP000064967"/>
    </source>
</evidence>
<dbReference type="RefSeq" id="WP_169927555.1">
    <property type="nucleotide sequence ID" value="NZ_CP012333.1"/>
</dbReference>
<accession>A0A0K1PTJ1</accession>
<proteinExistence type="predicted"/>
<gene>
    <name evidence="2" type="ORF">AKJ09_03360</name>
</gene>
<dbReference type="Proteomes" id="UP000064967">
    <property type="component" value="Chromosome"/>
</dbReference>
<keyword evidence="3" id="KW-1185">Reference proteome</keyword>